<evidence type="ECO:0000256" key="8">
    <source>
        <dbReference type="ARBA" id="ARBA00022840"/>
    </source>
</evidence>
<evidence type="ECO:0000256" key="11">
    <source>
        <dbReference type="ARBA" id="ARBA00023204"/>
    </source>
</evidence>
<feature type="binding site" evidence="16">
    <location>
        <begin position="52"/>
        <end position="59"/>
    </location>
    <ligand>
        <name>ATP</name>
        <dbReference type="ChEBI" id="CHEBI:30616"/>
    </ligand>
</feature>
<evidence type="ECO:0000256" key="16">
    <source>
        <dbReference type="PROSITE-ProRule" id="PRU00560"/>
    </source>
</evidence>
<evidence type="ECO:0000256" key="5">
    <source>
        <dbReference type="ARBA" id="ARBA00022801"/>
    </source>
</evidence>
<evidence type="ECO:0000313" key="20">
    <source>
        <dbReference type="EMBL" id="EFV95758.1"/>
    </source>
</evidence>
<organism evidence="20 21">
    <name type="scientific">Lautropia mirabilis ATCC 51599</name>
    <dbReference type="NCBI Taxonomy" id="887898"/>
    <lineage>
        <taxon>Bacteria</taxon>
        <taxon>Pseudomonadati</taxon>
        <taxon>Pseudomonadota</taxon>
        <taxon>Betaproteobacteria</taxon>
        <taxon>Burkholderiales</taxon>
        <taxon>Burkholderiaceae</taxon>
        <taxon>Lautropia</taxon>
    </lineage>
</organism>
<feature type="region of interest" description="Disordered" evidence="17">
    <location>
        <begin position="160"/>
        <end position="182"/>
    </location>
</feature>
<dbReference type="eggNOG" id="COG1074">
    <property type="taxonomic scope" value="Bacteria"/>
</dbReference>
<dbReference type="GO" id="GO:0005829">
    <property type="term" value="C:cytosol"/>
    <property type="evidence" value="ECO:0007669"/>
    <property type="project" value="TreeGrafter"/>
</dbReference>
<dbReference type="PROSITE" id="PS51198">
    <property type="entry name" value="UVRD_HELICASE_ATP_BIND"/>
    <property type="match status" value="1"/>
</dbReference>
<feature type="region of interest" description="Disordered" evidence="17">
    <location>
        <begin position="1"/>
        <end position="33"/>
    </location>
</feature>
<comment type="similarity">
    <text evidence="15">Belongs to the helicase family. UvrD subfamily.</text>
</comment>
<keyword evidence="11 15" id="KW-0234">DNA repair</keyword>
<dbReference type="InterPro" id="IPR014017">
    <property type="entry name" value="DNA_helicase_UvrD-like_C"/>
</dbReference>
<comment type="cofactor">
    <cofactor evidence="15">
        <name>Mg(2+)</name>
        <dbReference type="ChEBI" id="CHEBI:18420"/>
    </cofactor>
    <text evidence="15">Binds 1 Mg(2+) ion per subunit.</text>
</comment>
<keyword evidence="5 15" id="KW-0378">Hydrolase</keyword>
<dbReference type="InterPro" id="IPR004586">
    <property type="entry name" value="RecB"/>
</dbReference>
<keyword evidence="4 15" id="KW-0227">DNA damage</keyword>
<proteinExistence type="inferred from homology"/>
<comment type="catalytic activity">
    <reaction evidence="13 15">
        <text>Couples ATP hydrolysis with the unwinding of duplex DNA by translocating in the 3'-5' direction.</text>
        <dbReference type="EC" id="5.6.2.4"/>
    </reaction>
</comment>
<name>E7RVF4_9BURK</name>
<dbReference type="Gene3D" id="3.90.320.10">
    <property type="match status" value="1"/>
</dbReference>
<evidence type="ECO:0000256" key="7">
    <source>
        <dbReference type="ARBA" id="ARBA00022839"/>
    </source>
</evidence>
<dbReference type="Pfam" id="PF13361">
    <property type="entry name" value="UvrD_C"/>
    <property type="match status" value="1"/>
</dbReference>
<comment type="subunit">
    <text evidence="15">Heterotrimer of RecB, RecC and RecD. All subunits contribute to DNA-binding. Interacts with RecA.</text>
</comment>
<dbReference type="PANTHER" id="PTHR11070">
    <property type="entry name" value="UVRD / RECB / PCRA DNA HELICASE FAMILY MEMBER"/>
    <property type="match status" value="1"/>
</dbReference>
<keyword evidence="8 15" id="KW-0067">ATP-binding</keyword>
<evidence type="ECO:0000256" key="2">
    <source>
        <dbReference type="ARBA" id="ARBA00022723"/>
    </source>
</evidence>
<comment type="catalytic activity">
    <reaction evidence="14 15">
        <text>ATP + H2O = ADP + phosphate + H(+)</text>
        <dbReference type="Rhea" id="RHEA:13065"/>
        <dbReference type="ChEBI" id="CHEBI:15377"/>
        <dbReference type="ChEBI" id="CHEBI:15378"/>
        <dbReference type="ChEBI" id="CHEBI:30616"/>
        <dbReference type="ChEBI" id="CHEBI:43474"/>
        <dbReference type="ChEBI" id="CHEBI:456216"/>
        <dbReference type="EC" id="5.6.2.4"/>
    </reaction>
</comment>
<feature type="region of interest" description="Disordered" evidence="17">
    <location>
        <begin position="1141"/>
        <end position="1169"/>
    </location>
</feature>
<dbReference type="PROSITE" id="PS51217">
    <property type="entry name" value="UVRD_HELICASE_CTER"/>
    <property type="match status" value="1"/>
</dbReference>
<dbReference type="Pfam" id="PF00580">
    <property type="entry name" value="UvrD-helicase"/>
    <property type="match status" value="2"/>
</dbReference>
<keyword evidence="1 15" id="KW-0540">Nuclease</keyword>
<dbReference type="GO" id="GO:0009338">
    <property type="term" value="C:exodeoxyribonuclease V complex"/>
    <property type="evidence" value="ECO:0007669"/>
    <property type="project" value="TreeGrafter"/>
</dbReference>
<feature type="compositionally biased region" description="Gly residues" evidence="17">
    <location>
        <begin position="16"/>
        <end position="26"/>
    </location>
</feature>
<feature type="region of interest" description="Disordered" evidence="17">
    <location>
        <begin position="350"/>
        <end position="370"/>
    </location>
</feature>
<evidence type="ECO:0000256" key="4">
    <source>
        <dbReference type="ARBA" id="ARBA00022763"/>
    </source>
</evidence>
<evidence type="ECO:0000256" key="15">
    <source>
        <dbReference type="HAMAP-Rule" id="MF_01485"/>
    </source>
</evidence>
<dbReference type="HAMAP" id="MF_01485">
    <property type="entry name" value="RecB"/>
    <property type="match status" value="1"/>
</dbReference>
<dbReference type="GO" id="GO:0043138">
    <property type="term" value="F:3'-5' DNA helicase activity"/>
    <property type="evidence" value="ECO:0007669"/>
    <property type="project" value="UniProtKB-UniRule"/>
</dbReference>
<dbReference type="EC" id="5.6.2.4" evidence="15"/>
<dbReference type="Gene3D" id="3.40.50.300">
    <property type="entry name" value="P-loop containing nucleotide triphosphate hydrolases"/>
    <property type="match status" value="3"/>
</dbReference>
<dbReference type="HOGENOM" id="CLU_001114_6_0_4"/>
<dbReference type="InterPro" id="IPR011604">
    <property type="entry name" value="PDDEXK-like_dom_sf"/>
</dbReference>
<dbReference type="SUPFAM" id="SSF52980">
    <property type="entry name" value="Restriction endonuclease-like"/>
    <property type="match status" value="1"/>
</dbReference>
<dbReference type="InterPro" id="IPR000212">
    <property type="entry name" value="DNA_helicase_UvrD/REP"/>
</dbReference>
<dbReference type="GO" id="GO:0000287">
    <property type="term" value="F:magnesium ion binding"/>
    <property type="evidence" value="ECO:0007669"/>
    <property type="project" value="UniProtKB-UniRule"/>
</dbReference>
<keyword evidence="2 15" id="KW-0479">Metal-binding</keyword>
<evidence type="ECO:0000256" key="6">
    <source>
        <dbReference type="ARBA" id="ARBA00022806"/>
    </source>
</evidence>
<feature type="binding site" evidence="15">
    <location>
        <position position="1376"/>
    </location>
    <ligand>
        <name>Mg(2+)</name>
        <dbReference type="ChEBI" id="CHEBI:18420"/>
    </ligand>
</feature>
<dbReference type="PANTHER" id="PTHR11070:SF23">
    <property type="entry name" value="RECBCD ENZYME SUBUNIT RECB"/>
    <property type="match status" value="1"/>
</dbReference>
<comment type="domain">
    <text evidence="15">The C-terminal domain has nuclease activity and interacts with RecD. It interacts with RecA, facilitating its loading onto ssDNA.</text>
</comment>
<feature type="domain" description="UvrD-like helicase ATP-binding" evidence="18">
    <location>
        <begin position="31"/>
        <end position="597"/>
    </location>
</feature>
<dbReference type="CDD" id="cd22352">
    <property type="entry name" value="RecB_C-like"/>
    <property type="match status" value="1"/>
</dbReference>
<feature type="region of interest" description="Nuclease activity, interacts with RecD and RecA" evidence="15">
    <location>
        <begin position="1108"/>
        <end position="1490"/>
    </location>
</feature>
<feature type="active site" description="For nuclease activity" evidence="15">
    <location>
        <position position="1389"/>
    </location>
</feature>
<gene>
    <name evidence="15 20" type="primary">recB</name>
    <name evidence="20" type="ORF">HMPREF0551_0666</name>
</gene>
<keyword evidence="6 15" id="KW-0347">Helicase</keyword>
<evidence type="ECO:0000256" key="3">
    <source>
        <dbReference type="ARBA" id="ARBA00022741"/>
    </source>
</evidence>
<dbReference type="GO" id="GO:0003677">
    <property type="term" value="F:DNA binding"/>
    <property type="evidence" value="ECO:0007669"/>
    <property type="project" value="UniProtKB-UniRule"/>
</dbReference>
<comment type="function">
    <text evidence="15">A helicase/nuclease that prepares dsDNA breaks (DSB) for recombinational DNA repair. Binds to DSBs and unwinds DNA via a highly rapid and processive ATP-dependent bidirectional helicase activity. Unwinds dsDNA until it encounters a Chi (crossover hotspot instigator) sequence from the 3' direction. Cuts ssDNA a few nucleotides 3' to the Chi site. The properties and activities of the enzyme are changed at Chi. The Chi-altered holoenzyme produces a long 3'-ssDNA overhang and facilitates RecA-binding to the ssDNA for homologous DNA recombination and repair. Holoenzyme degrades any linearized DNA that is unable to undergo homologous recombination. In the holoenzyme this subunit contributes ATPase, 3'-5' helicase, exonuclease activity and loads RecA onto ssDNA.</text>
</comment>
<keyword evidence="3 15" id="KW-0547">Nucleotide-binding</keyword>
<evidence type="ECO:0000256" key="13">
    <source>
        <dbReference type="ARBA" id="ARBA00034617"/>
    </source>
</evidence>
<evidence type="ECO:0000259" key="19">
    <source>
        <dbReference type="PROSITE" id="PS51217"/>
    </source>
</evidence>
<comment type="domain">
    <text evidence="15">The N-terminal DNA-binding domain is a ssDNA-dependent ATPase and has ATP-dependent 3'-5' helicase function. This domain interacts with RecC.</text>
</comment>
<accession>E7RVF4</accession>
<feature type="binding site" evidence="15">
    <location>
        <position position="1233"/>
    </location>
    <ligand>
        <name>Mg(2+)</name>
        <dbReference type="ChEBI" id="CHEBI:18420"/>
    </ligand>
</feature>
<reference evidence="20 21" key="1">
    <citation type="submission" date="2010-12" db="EMBL/GenBank/DDBJ databases">
        <authorList>
            <person name="Muzny D."/>
            <person name="Qin X."/>
            <person name="Deng J."/>
            <person name="Jiang H."/>
            <person name="Liu Y."/>
            <person name="Qu J."/>
            <person name="Song X.-Z."/>
            <person name="Zhang L."/>
            <person name="Thornton R."/>
            <person name="Coyle M."/>
            <person name="Francisco L."/>
            <person name="Jackson L."/>
            <person name="Javaid M."/>
            <person name="Korchina V."/>
            <person name="Kovar C."/>
            <person name="Mata R."/>
            <person name="Mathew T."/>
            <person name="Ngo R."/>
            <person name="Nguyen L."/>
            <person name="Nguyen N."/>
            <person name="Okwuonu G."/>
            <person name="Ongeri F."/>
            <person name="Pham C."/>
            <person name="Simmons D."/>
            <person name="Wilczek-Boney K."/>
            <person name="Hale W."/>
            <person name="Jakkamsetti A."/>
            <person name="Pham P."/>
            <person name="Ruth R."/>
            <person name="San Lucas F."/>
            <person name="Warren J."/>
            <person name="Zhang J."/>
            <person name="Zhao Z."/>
            <person name="Zhou C."/>
            <person name="Zhu D."/>
            <person name="Lee S."/>
            <person name="Bess C."/>
            <person name="Blankenburg K."/>
            <person name="Forbes L."/>
            <person name="Fu Q."/>
            <person name="Gubbala S."/>
            <person name="Hirani K."/>
            <person name="Jayaseelan J.C."/>
            <person name="Lara F."/>
            <person name="Munidasa M."/>
            <person name="Palculict T."/>
            <person name="Patil S."/>
            <person name="Pu L.-L."/>
            <person name="Saada N."/>
            <person name="Tang L."/>
            <person name="Weissenberger G."/>
            <person name="Zhu Y."/>
            <person name="Hemphill L."/>
            <person name="Shang Y."/>
            <person name="Youmans B."/>
            <person name="Ayvaz T."/>
            <person name="Ross M."/>
            <person name="Santibanez J."/>
            <person name="Aqrawi P."/>
            <person name="Gross S."/>
            <person name="Joshi V."/>
            <person name="Fowler G."/>
            <person name="Nazareth L."/>
            <person name="Reid J."/>
            <person name="Worley K."/>
            <person name="Petrosino J."/>
            <person name="Highlander S."/>
            <person name="Gibbs R."/>
        </authorList>
    </citation>
    <scope>NUCLEOTIDE SEQUENCE [LARGE SCALE GENOMIC DNA]</scope>
    <source>
        <strain evidence="20 21">ATCC 51599</strain>
    </source>
</reference>
<dbReference type="SUPFAM" id="SSF52540">
    <property type="entry name" value="P-loop containing nucleoside triphosphate hydrolases"/>
    <property type="match status" value="1"/>
</dbReference>
<keyword evidence="12 15" id="KW-0413">Isomerase</keyword>
<dbReference type="GO" id="GO:0000724">
    <property type="term" value="P:double-strand break repair via homologous recombination"/>
    <property type="evidence" value="ECO:0007669"/>
    <property type="project" value="UniProtKB-UniRule"/>
</dbReference>
<dbReference type="InterPro" id="IPR027417">
    <property type="entry name" value="P-loop_NTPase"/>
</dbReference>
<feature type="binding site" evidence="15">
    <location>
        <position position="1389"/>
    </location>
    <ligand>
        <name>Mg(2+)</name>
        <dbReference type="ChEBI" id="CHEBI:18420"/>
    </ligand>
</feature>
<dbReference type="InterPro" id="IPR038726">
    <property type="entry name" value="PDDEXK_AddAB-type"/>
</dbReference>
<dbReference type="GO" id="GO:0016887">
    <property type="term" value="F:ATP hydrolysis activity"/>
    <property type="evidence" value="ECO:0007669"/>
    <property type="project" value="RHEA"/>
</dbReference>
<keyword evidence="21" id="KW-1185">Reference proteome</keyword>
<dbReference type="Proteomes" id="UP000011021">
    <property type="component" value="Unassembled WGS sequence"/>
</dbReference>
<sequence>MVNEEGQGMTDTGTAGMSGSGQGEGPEGMQTEQPRRVEPLHFPLWGSRLIEASAGTGKTYTIAALYLRLVLGHGERGTVDLDAAYPPDVDMGFLEGAKPPQETTAFREALTPPKILVVTFTEAATLELRDRIRARLAEAAAFFRASAEAVEAETCLDAMEPGSVPDQDVVGGQPAPDAASAGDDLAVLPKADPFLQGLRDAYPASQWSERAHTLQLAAEWMDESAISTIHGWCNRMLREHAFDSRGLFNQTLSTDTSELLAEACRDYWRNFCQGLPLEAARVLQGWWADPDALQKEVQSLLSDLDALSGEGRSPAEAIGEAQQQRREQLQALKAPWREGWIDELGGMLDAGREKPATSRKGKGGAEPVSEARHERAFPIGWLNGSKVKTTIQAQWLQLLRDWVDDADMAKPGLSETAMNRLTPDGLRDAFGRGVDAQDPALVAMLEHPALAAMAALPGKLAALPDGRQATLLHAARWIEARYRRARDQRSEMSFDDLLRQLAQALASEGGERLAERIRTQFPVAMIDEFQDTDPVQYSIFDRVYRVEKNCPEQALILIGDPKQAIYAFRGADIHTYLRAREATRGRHYTLDTNFRSSKAMVGAVNHVFEVAEQRPGGAFRFGAVSDDEDGAGAAASLPFLAVKAQGRKEIWQDTKYPGGAAPALVAWTMPEDAGNRLNAKSGHVSKGAYTAHYAEVTAREIARLLQAGADGQAGFASPVRLAEQPGHAGEGDSRRVSGVRPADIAVLVNSGREADAVRKALRAQGIRSVYLSEDESVYASPVVPPLLRWLQAAAEPASGRLLRAALGTALCGLDALQLERLVHDELHWEARVAQFQRYREIWRSQGVLPMVRHMLQDFGVVPRLLAQGGERQLTDLLHLSELLQQASTRLEGEHALVRYLQEQRDAPEGEREARRQRLESDDARVRVVTVHKSKGLEYPLVFLPFFCAVRPVEAKDALLRWHDADGQLRLVPGRSADDETVAAADAERLGEDLRKLYVALTRARHATWVGLGALENLHRSAAGHLLGLSGESGDGHRLFAALQEQVEQWREGIAPGVLAVEEASLPADGHGDGDMAQAALWSPSERTSGRGAVAWKTPPMLPGQSWPRWWIASYSALEVEDVATTLSESDSPSDRRVHETVAVHGDAERAKPVTGDGWEPGRNVDESDAPYGDSALTDTWAEQRAADAVWQRHLVQAAEASALAVVDSEQGKGGLGSSVHDFARGPQAGTFLHGLLEWAGRQGFAALAKDPARLAEQVRWRLQRMPDWQPWQSLLTDWLVRLLTQPLPLDAGGRDRIQGNVEEALVGAGPVPLGGTSSFTLAGLRQYQVEMSFMLAVQDIDLPALDAWVRQHTFSGAARPPLLPGQLNGMLKGFIDLVFEHEGRFHVLDYKSNWLGASDEAYRGETMQAAVLAHRYELQYLFYLLALHRLLKVRLPDYDYDRHVGGALYLFLRGSGALSRGVFAARPNRAVIEALDAAFAGQRPLGADKP</sequence>
<comment type="caution">
    <text evidence="20">The sequence shown here is derived from an EMBL/GenBank/DDBJ whole genome shotgun (WGS) entry which is preliminary data.</text>
</comment>
<keyword evidence="10 15" id="KW-0238">DNA-binding</keyword>
<keyword evidence="9 15" id="KW-0460">Magnesium</keyword>
<protein>
    <recommendedName>
        <fullName evidence="15">RecBCD enzyme subunit RecB</fullName>
        <ecNumber evidence="15">3.1.11.5</ecNumber>
        <ecNumber evidence="15">5.6.2.4</ecNumber>
    </recommendedName>
    <alternativeName>
        <fullName evidence="15">DNA 3'-5' helicase subunit RecB</fullName>
    </alternativeName>
    <alternativeName>
        <fullName evidence="15">Exonuclease V subunit RecB</fullName>
        <shortName evidence="15">ExoV subunit RecB</shortName>
    </alternativeName>
    <alternativeName>
        <fullName evidence="15">Helicase/nuclease RecBCD subunit RecB</fullName>
    </alternativeName>
</protein>
<dbReference type="EC" id="3.1.11.5" evidence="15"/>
<dbReference type="GO" id="GO:0005524">
    <property type="term" value="F:ATP binding"/>
    <property type="evidence" value="ECO:0007669"/>
    <property type="project" value="UniProtKB-UniRule"/>
</dbReference>
<feature type="compositionally biased region" description="Basic and acidic residues" evidence="17">
    <location>
        <begin position="1141"/>
        <end position="1151"/>
    </location>
</feature>
<dbReference type="GO" id="GO:0008854">
    <property type="term" value="F:exodeoxyribonuclease V activity"/>
    <property type="evidence" value="ECO:0007669"/>
    <property type="project" value="UniProtKB-EC"/>
</dbReference>
<dbReference type="Gene3D" id="1.10.486.10">
    <property type="entry name" value="PCRA, domain 4"/>
    <property type="match status" value="1"/>
</dbReference>
<evidence type="ECO:0000256" key="12">
    <source>
        <dbReference type="ARBA" id="ARBA00023235"/>
    </source>
</evidence>
<dbReference type="Pfam" id="PF12705">
    <property type="entry name" value="PDDEXK_1"/>
    <property type="match status" value="1"/>
</dbReference>
<evidence type="ECO:0000256" key="14">
    <source>
        <dbReference type="ARBA" id="ARBA00048988"/>
    </source>
</evidence>
<dbReference type="InterPro" id="IPR014016">
    <property type="entry name" value="UvrD-like_ATP-bd"/>
</dbReference>
<evidence type="ECO:0000259" key="18">
    <source>
        <dbReference type="PROSITE" id="PS51198"/>
    </source>
</evidence>
<evidence type="ECO:0000256" key="9">
    <source>
        <dbReference type="ARBA" id="ARBA00022842"/>
    </source>
</evidence>
<feature type="domain" description="UvrD-like helicase C-terminal" evidence="19">
    <location>
        <begin position="630"/>
        <end position="935"/>
    </location>
</feature>
<dbReference type="EMBL" id="AEQP01000002">
    <property type="protein sequence ID" value="EFV95758.1"/>
    <property type="molecule type" value="Genomic_DNA"/>
</dbReference>
<dbReference type="InterPro" id="IPR011335">
    <property type="entry name" value="Restrct_endonuc-II-like"/>
</dbReference>
<comment type="catalytic activity">
    <reaction evidence="15">
        <text>Exonucleolytic cleavage (in the presence of ATP) in either 5'- to 3'- or 3'- to 5'-direction to yield 5'-phosphooligonucleotides.</text>
        <dbReference type="EC" id="3.1.11.5"/>
    </reaction>
</comment>
<dbReference type="STRING" id="887898.HMPREF0551_0666"/>
<evidence type="ECO:0000256" key="10">
    <source>
        <dbReference type="ARBA" id="ARBA00023125"/>
    </source>
</evidence>
<evidence type="ECO:0000256" key="1">
    <source>
        <dbReference type="ARBA" id="ARBA00022722"/>
    </source>
</evidence>
<comment type="miscellaneous">
    <text evidence="15">In the RecBCD complex, RecB has a slow 3'-5' helicase, an exonuclease activity and loads RecA onto ssDNA, RecD has a fast 5'-3' helicase activity, while RecC stimulates the ATPase and processivity of the RecB helicase and contributes to recognition of the Chi site.</text>
</comment>
<feature type="region of interest" description="DNA-binding and helicase activity, interacts with RecC" evidence="15">
    <location>
        <begin position="1"/>
        <end position="1074"/>
    </location>
</feature>
<evidence type="ECO:0000256" key="17">
    <source>
        <dbReference type="SAM" id="MobiDB-lite"/>
    </source>
</evidence>
<evidence type="ECO:0000313" key="21">
    <source>
        <dbReference type="Proteomes" id="UP000011021"/>
    </source>
</evidence>
<keyword evidence="7 15" id="KW-0269">Exonuclease</keyword>